<dbReference type="RefSeq" id="WP_169680983.1">
    <property type="nucleotide sequence ID" value="NZ_JABBNU010000005.1"/>
</dbReference>
<feature type="domain" description="SHSP" evidence="3">
    <location>
        <begin position="32"/>
        <end position="142"/>
    </location>
</feature>
<dbReference type="PANTHER" id="PTHR11527">
    <property type="entry name" value="HEAT-SHOCK PROTEIN 20 FAMILY MEMBER"/>
    <property type="match status" value="1"/>
</dbReference>
<dbReference type="InterPro" id="IPR002068">
    <property type="entry name" value="A-crystallin/Hsp20_dom"/>
</dbReference>
<evidence type="ECO:0000313" key="6">
    <source>
        <dbReference type="Proteomes" id="UP000559010"/>
    </source>
</evidence>
<comment type="caution">
    <text evidence="5">The sequence shown here is derived from an EMBL/GenBank/DDBJ whole genome shotgun (WGS) entry which is preliminary data.</text>
</comment>
<dbReference type="InterPro" id="IPR007052">
    <property type="entry name" value="CS_dom"/>
</dbReference>
<evidence type="ECO:0000256" key="1">
    <source>
        <dbReference type="PROSITE-ProRule" id="PRU00285"/>
    </source>
</evidence>
<evidence type="ECO:0000313" key="5">
    <source>
        <dbReference type="EMBL" id="NMM48755.1"/>
    </source>
</evidence>
<evidence type="ECO:0000259" key="4">
    <source>
        <dbReference type="PROSITE" id="PS51203"/>
    </source>
</evidence>
<evidence type="ECO:0000259" key="3">
    <source>
        <dbReference type="PROSITE" id="PS01031"/>
    </source>
</evidence>
<gene>
    <name evidence="5" type="ORF">HH304_10120</name>
</gene>
<dbReference type="EMBL" id="JABBNU010000005">
    <property type="protein sequence ID" value="NMM48755.1"/>
    <property type="molecule type" value="Genomic_DNA"/>
</dbReference>
<dbReference type="PROSITE" id="PS01031">
    <property type="entry name" value="SHSP"/>
    <property type="match status" value="1"/>
</dbReference>
<keyword evidence="6" id="KW-1185">Reference proteome</keyword>
<dbReference type="SUPFAM" id="SSF49764">
    <property type="entry name" value="HSP20-like chaperones"/>
    <property type="match status" value="1"/>
</dbReference>
<proteinExistence type="inferred from homology"/>
<dbReference type="InterPro" id="IPR008978">
    <property type="entry name" value="HSP20-like_chaperone"/>
</dbReference>
<evidence type="ECO:0000256" key="2">
    <source>
        <dbReference type="RuleBase" id="RU003616"/>
    </source>
</evidence>
<dbReference type="AlphaFoldDB" id="A0A848IZP6"/>
<dbReference type="Gene3D" id="2.60.40.790">
    <property type="match status" value="1"/>
</dbReference>
<sequence length="142" mass="16307">MALLTYNPRVENSLDNLFKKVLNDFSEGVIDSKPDSFSPRTDIYETEQKFVMELSVPGMKKEDFKIDIDNDVLIISGERKLEELEGVKYHRRETLSGSFKKSYKITDLIDVENITAGYENGILSVSLPKVEKKENKKVIEIK</sequence>
<feature type="domain" description="CS" evidence="4">
    <location>
        <begin position="36"/>
        <end position="140"/>
    </location>
</feature>
<dbReference type="PROSITE" id="PS51203">
    <property type="entry name" value="CS"/>
    <property type="match status" value="1"/>
</dbReference>
<accession>A0A848IZP6</accession>
<dbReference type="Proteomes" id="UP000559010">
    <property type="component" value="Unassembled WGS sequence"/>
</dbReference>
<dbReference type="InterPro" id="IPR031107">
    <property type="entry name" value="Small_HSP"/>
</dbReference>
<reference evidence="5 6" key="1">
    <citation type="submission" date="2020-04" db="EMBL/GenBank/DDBJ databases">
        <title>Flammeovirgaceae bacterium KN852 isolated from deep sea.</title>
        <authorList>
            <person name="Zhang D.-C."/>
        </authorList>
    </citation>
    <scope>NUCLEOTIDE SEQUENCE [LARGE SCALE GENOMIC DNA]</scope>
    <source>
        <strain evidence="5 6">KN852</strain>
    </source>
</reference>
<name>A0A848IZP6_9BACT</name>
<dbReference type="Pfam" id="PF00011">
    <property type="entry name" value="HSP20"/>
    <property type="match status" value="1"/>
</dbReference>
<protein>
    <submittedName>
        <fullName evidence="5">Hsp20/alpha crystallin family protein</fullName>
    </submittedName>
</protein>
<comment type="similarity">
    <text evidence="1 2">Belongs to the small heat shock protein (HSP20) family.</text>
</comment>
<dbReference type="CDD" id="cd06464">
    <property type="entry name" value="ACD_sHsps-like"/>
    <property type="match status" value="1"/>
</dbReference>
<organism evidence="5 6">
    <name type="scientific">Marinigracilibium pacificum</name>
    <dbReference type="NCBI Taxonomy" id="2729599"/>
    <lineage>
        <taxon>Bacteria</taxon>
        <taxon>Pseudomonadati</taxon>
        <taxon>Bacteroidota</taxon>
        <taxon>Cytophagia</taxon>
        <taxon>Cytophagales</taxon>
        <taxon>Flammeovirgaceae</taxon>
        <taxon>Marinigracilibium</taxon>
    </lineage>
</organism>